<dbReference type="SMART" id="SM00065">
    <property type="entry name" value="GAF"/>
    <property type="match status" value="1"/>
</dbReference>
<dbReference type="SUPFAM" id="SSF55073">
    <property type="entry name" value="Nucleotide cyclase"/>
    <property type="match status" value="1"/>
</dbReference>
<feature type="domain" description="GGDEF" evidence="2">
    <location>
        <begin position="316"/>
        <end position="452"/>
    </location>
</feature>
<dbReference type="Proteomes" id="UP000540787">
    <property type="component" value="Unassembled WGS sequence"/>
</dbReference>
<dbReference type="InterPro" id="IPR029016">
    <property type="entry name" value="GAF-like_dom_sf"/>
</dbReference>
<evidence type="ECO:0000313" key="4">
    <source>
        <dbReference type="Proteomes" id="UP000540787"/>
    </source>
</evidence>
<dbReference type="SMART" id="SM00267">
    <property type="entry name" value="GGDEF"/>
    <property type="match status" value="1"/>
</dbReference>
<dbReference type="CDD" id="cd01949">
    <property type="entry name" value="GGDEF"/>
    <property type="match status" value="1"/>
</dbReference>
<protein>
    <submittedName>
        <fullName evidence="3">Diguanylate cyclase (GGDEF)-like protein/PAS domain S-box-containing protein</fullName>
    </submittedName>
</protein>
<dbReference type="Gene3D" id="3.30.450.40">
    <property type="match status" value="1"/>
</dbReference>
<evidence type="ECO:0000259" key="2">
    <source>
        <dbReference type="PROSITE" id="PS50887"/>
    </source>
</evidence>
<dbReference type="AlphaFoldDB" id="A0A7W9WZU7"/>
<organism evidence="3 4">
    <name type="scientific">Massilia aurea</name>
    <dbReference type="NCBI Taxonomy" id="373040"/>
    <lineage>
        <taxon>Bacteria</taxon>
        <taxon>Pseudomonadati</taxon>
        <taxon>Pseudomonadota</taxon>
        <taxon>Betaproteobacteria</taxon>
        <taxon>Burkholderiales</taxon>
        <taxon>Oxalobacteraceae</taxon>
        <taxon>Telluria group</taxon>
        <taxon>Massilia</taxon>
    </lineage>
</organism>
<dbReference type="RefSeq" id="WP_183553873.1">
    <property type="nucleotide sequence ID" value="NZ_JACHBX010000002.1"/>
</dbReference>
<dbReference type="Pfam" id="PF08447">
    <property type="entry name" value="PAS_3"/>
    <property type="match status" value="1"/>
</dbReference>
<dbReference type="CDD" id="cd00130">
    <property type="entry name" value="PAS"/>
    <property type="match status" value="1"/>
</dbReference>
<dbReference type="NCBIfam" id="TIGR00254">
    <property type="entry name" value="GGDEF"/>
    <property type="match status" value="1"/>
</dbReference>
<dbReference type="InterPro" id="IPR052163">
    <property type="entry name" value="DGC-Regulatory_Protein"/>
</dbReference>
<name>A0A7W9WZU7_9BURK</name>
<gene>
    <name evidence="3" type="ORF">HD842_001962</name>
</gene>
<dbReference type="PROSITE" id="PS50112">
    <property type="entry name" value="PAS"/>
    <property type="match status" value="1"/>
</dbReference>
<dbReference type="PANTHER" id="PTHR46663">
    <property type="entry name" value="DIGUANYLATE CYCLASE DGCT-RELATED"/>
    <property type="match status" value="1"/>
</dbReference>
<evidence type="ECO:0000259" key="1">
    <source>
        <dbReference type="PROSITE" id="PS50112"/>
    </source>
</evidence>
<dbReference type="FunFam" id="3.30.70.270:FF:000001">
    <property type="entry name" value="Diguanylate cyclase domain protein"/>
    <property type="match status" value="1"/>
</dbReference>
<sequence>MEYTVRAPIANFTDLLLDAVCMVDAGGRFVYVSAAGVNIFGYTQQEMIGMRVIDLVAPADRERTLAAAQDIMNGHIHTDFENRYVRKDGSIVHIMWSARWSEADQLRVAVARDVTALKQAQAMQSVLYAISEAAHASDDLADLFERSHAIVHEFLPACCFAVALCDTAGQDIEFAYLVDDGAPCDTALMPLLCETVAQCAAPLLLAPDAQDGLPAPLRAAAATLTGGALAVPMTTTDGVVGVIALRNGPDDAPYRTQDRDLLVFVADQLAAAIGRKQLHAQLRFMALHDELTRLPNRRLFHDRLDTALAHARRQQERLSLLFIDLNRFKQVNDSFGHACGDRLLQEVARRVSGCLRNSDTLARLGGDEFVVLLEDIVLAADAGLVLDKIHLALAAPVDLGDGHRLQISVSVGVAHYPEHGGNREELIAHADKAMYAAKAAAALAVSGAHQPA</sequence>
<dbReference type="SUPFAM" id="SSF55785">
    <property type="entry name" value="PYP-like sensor domain (PAS domain)"/>
    <property type="match status" value="1"/>
</dbReference>
<dbReference type="SUPFAM" id="SSF55781">
    <property type="entry name" value="GAF domain-like"/>
    <property type="match status" value="1"/>
</dbReference>
<dbReference type="InterPro" id="IPR003018">
    <property type="entry name" value="GAF"/>
</dbReference>
<comment type="caution">
    <text evidence="3">The sequence shown here is derived from an EMBL/GenBank/DDBJ whole genome shotgun (WGS) entry which is preliminary data.</text>
</comment>
<dbReference type="EMBL" id="JACHBX010000002">
    <property type="protein sequence ID" value="MBB6133820.1"/>
    <property type="molecule type" value="Genomic_DNA"/>
</dbReference>
<keyword evidence="4" id="KW-1185">Reference proteome</keyword>
<dbReference type="PROSITE" id="PS50887">
    <property type="entry name" value="GGDEF"/>
    <property type="match status" value="1"/>
</dbReference>
<dbReference type="GO" id="GO:0003824">
    <property type="term" value="F:catalytic activity"/>
    <property type="evidence" value="ECO:0007669"/>
    <property type="project" value="UniProtKB-ARBA"/>
</dbReference>
<reference evidence="3 4" key="1">
    <citation type="submission" date="2020-08" db="EMBL/GenBank/DDBJ databases">
        <title>The Agave Microbiome: Exploring the role of microbial communities in plant adaptations to desert environments.</title>
        <authorList>
            <person name="Partida-Martinez L.P."/>
        </authorList>
    </citation>
    <scope>NUCLEOTIDE SEQUENCE [LARGE SCALE GENOMIC DNA]</scope>
    <source>
        <strain evidence="3 4">AT3.2</strain>
    </source>
</reference>
<dbReference type="InterPro" id="IPR000160">
    <property type="entry name" value="GGDEF_dom"/>
</dbReference>
<dbReference type="InterPro" id="IPR000014">
    <property type="entry name" value="PAS"/>
</dbReference>
<dbReference type="Gene3D" id="3.30.70.270">
    <property type="match status" value="1"/>
</dbReference>
<feature type="domain" description="PAS" evidence="1">
    <location>
        <begin position="5"/>
        <end position="75"/>
    </location>
</feature>
<dbReference type="InterPro" id="IPR013655">
    <property type="entry name" value="PAS_fold_3"/>
</dbReference>
<proteinExistence type="predicted"/>
<dbReference type="Pfam" id="PF00990">
    <property type="entry name" value="GGDEF"/>
    <property type="match status" value="1"/>
</dbReference>
<dbReference type="SMART" id="SM00091">
    <property type="entry name" value="PAS"/>
    <property type="match status" value="1"/>
</dbReference>
<dbReference type="NCBIfam" id="TIGR00229">
    <property type="entry name" value="sensory_box"/>
    <property type="match status" value="1"/>
</dbReference>
<dbReference type="InterPro" id="IPR035965">
    <property type="entry name" value="PAS-like_dom_sf"/>
</dbReference>
<dbReference type="InterPro" id="IPR043128">
    <property type="entry name" value="Rev_trsase/Diguanyl_cyclase"/>
</dbReference>
<accession>A0A7W9WZU7</accession>
<dbReference type="InterPro" id="IPR029787">
    <property type="entry name" value="Nucleotide_cyclase"/>
</dbReference>
<dbReference type="Gene3D" id="3.30.450.20">
    <property type="entry name" value="PAS domain"/>
    <property type="match status" value="1"/>
</dbReference>
<dbReference type="Pfam" id="PF13185">
    <property type="entry name" value="GAF_2"/>
    <property type="match status" value="1"/>
</dbReference>
<dbReference type="PANTHER" id="PTHR46663:SF3">
    <property type="entry name" value="SLL0267 PROTEIN"/>
    <property type="match status" value="1"/>
</dbReference>
<evidence type="ECO:0000313" key="3">
    <source>
        <dbReference type="EMBL" id="MBB6133820.1"/>
    </source>
</evidence>